<dbReference type="OrthoDB" id="211309at2157"/>
<protein>
    <recommendedName>
        <fullName evidence="3">PqqD family protein</fullName>
    </recommendedName>
</protein>
<dbReference type="Proteomes" id="UP000189370">
    <property type="component" value="Unassembled WGS sequence"/>
</dbReference>
<organism evidence="1 2">
    <name type="scientific">Natrinema saccharevitans</name>
    <dbReference type="NCBI Taxonomy" id="301967"/>
    <lineage>
        <taxon>Archaea</taxon>
        <taxon>Methanobacteriati</taxon>
        <taxon>Methanobacteriota</taxon>
        <taxon>Stenosarchaea group</taxon>
        <taxon>Halobacteria</taxon>
        <taxon>Halobacteriales</taxon>
        <taxon>Natrialbaceae</taxon>
        <taxon>Natrinema</taxon>
    </lineage>
</organism>
<evidence type="ECO:0008006" key="3">
    <source>
        <dbReference type="Google" id="ProtNLM"/>
    </source>
</evidence>
<proteinExistence type="predicted"/>
<gene>
    <name evidence="1" type="ORF">A6E15_09630</name>
</gene>
<evidence type="ECO:0000313" key="2">
    <source>
        <dbReference type="Proteomes" id="UP000189370"/>
    </source>
</evidence>
<keyword evidence="2" id="KW-1185">Reference proteome</keyword>
<name>A0A1S8AX40_9EURY</name>
<comment type="caution">
    <text evidence="1">The sequence shown here is derived from an EMBL/GenBank/DDBJ whole genome shotgun (WGS) entry which is preliminary data.</text>
</comment>
<dbReference type="Pfam" id="PF05402">
    <property type="entry name" value="PqqD"/>
    <property type="match status" value="1"/>
</dbReference>
<dbReference type="InterPro" id="IPR041881">
    <property type="entry name" value="PqqD_sf"/>
</dbReference>
<sequence length="121" mass="13965">MTEHGPTAVPRRDAEDWEVATVDGEPRVTIRWTKRPRNRLDRFLFDLFGTDRERELELDHVGTTVWRHCDGDHTVAEIAERVAASHDAARVDPVDETLAHFLMQLEERDLVRFEASETSGE</sequence>
<dbReference type="AlphaFoldDB" id="A0A1S8AX40"/>
<reference evidence="2" key="1">
    <citation type="submission" date="2016-04" db="EMBL/GenBank/DDBJ databases">
        <authorList>
            <person name="Chen S.-C."/>
            <person name="Lai M.-C."/>
        </authorList>
    </citation>
    <scope>NUCLEOTIDE SEQUENCE [LARGE SCALE GENOMIC DNA]</scope>
    <source>
        <strain evidence="2">AB14</strain>
    </source>
</reference>
<dbReference type="EMBL" id="LWLN01000001">
    <property type="protein sequence ID" value="OLZ41232.1"/>
    <property type="molecule type" value="Genomic_DNA"/>
</dbReference>
<dbReference type="InterPro" id="IPR008792">
    <property type="entry name" value="PQQD"/>
</dbReference>
<accession>A0A1S8AX40</accession>
<dbReference type="RefSeq" id="WP_076145867.1">
    <property type="nucleotide sequence ID" value="NZ_LWLN01000001.1"/>
</dbReference>
<dbReference type="Gene3D" id="1.10.10.1150">
    <property type="entry name" value="Coenzyme PQQ synthesis protein D (PqqD)"/>
    <property type="match status" value="1"/>
</dbReference>
<evidence type="ECO:0000313" key="1">
    <source>
        <dbReference type="EMBL" id="OLZ41232.1"/>
    </source>
</evidence>